<evidence type="ECO:0000313" key="2">
    <source>
        <dbReference type="EMBL" id="PPQ89787.1"/>
    </source>
</evidence>
<keyword evidence="3" id="KW-1185">Reference proteome</keyword>
<dbReference type="AlphaFoldDB" id="A0A409XGE6"/>
<comment type="caution">
    <text evidence="2">The sequence shown here is derived from an EMBL/GenBank/DDBJ whole genome shotgun (WGS) entry which is preliminary data.</text>
</comment>
<protein>
    <submittedName>
        <fullName evidence="2">Uncharacterized protein</fullName>
    </submittedName>
</protein>
<name>A0A409XGE6_PSICY</name>
<sequence>MPAFRSKYICGGDAEEAEAKKATKPRAPKKILTEDEKKKRNYRRRFMLRGSKKAWEETLVPWVVNDNFPIPTGTVALYNQVSVRSERDLDHPIPIHSRLPKTFFVHEDVLALYNRKMEAGVSRHPREEAKTSGNRPPTGTC</sequence>
<feature type="region of interest" description="Disordered" evidence="1">
    <location>
        <begin position="120"/>
        <end position="141"/>
    </location>
</feature>
<proteinExistence type="predicted"/>
<dbReference type="EMBL" id="NHYD01001825">
    <property type="protein sequence ID" value="PPQ89787.1"/>
    <property type="molecule type" value="Genomic_DNA"/>
</dbReference>
<dbReference type="Proteomes" id="UP000283269">
    <property type="component" value="Unassembled WGS sequence"/>
</dbReference>
<accession>A0A409XGE6</accession>
<feature type="compositionally biased region" description="Polar residues" evidence="1">
    <location>
        <begin position="131"/>
        <end position="141"/>
    </location>
</feature>
<evidence type="ECO:0000256" key="1">
    <source>
        <dbReference type="SAM" id="MobiDB-lite"/>
    </source>
</evidence>
<dbReference type="OrthoDB" id="3051604at2759"/>
<organism evidence="2 3">
    <name type="scientific">Psilocybe cyanescens</name>
    <dbReference type="NCBI Taxonomy" id="93625"/>
    <lineage>
        <taxon>Eukaryota</taxon>
        <taxon>Fungi</taxon>
        <taxon>Dikarya</taxon>
        <taxon>Basidiomycota</taxon>
        <taxon>Agaricomycotina</taxon>
        <taxon>Agaricomycetes</taxon>
        <taxon>Agaricomycetidae</taxon>
        <taxon>Agaricales</taxon>
        <taxon>Agaricineae</taxon>
        <taxon>Strophariaceae</taxon>
        <taxon>Psilocybe</taxon>
    </lineage>
</organism>
<dbReference type="InParanoid" id="A0A409XGE6"/>
<evidence type="ECO:0000313" key="3">
    <source>
        <dbReference type="Proteomes" id="UP000283269"/>
    </source>
</evidence>
<reference evidence="2 3" key="1">
    <citation type="journal article" date="2018" name="Evol. Lett.">
        <title>Horizontal gene cluster transfer increased hallucinogenic mushroom diversity.</title>
        <authorList>
            <person name="Reynolds H.T."/>
            <person name="Vijayakumar V."/>
            <person name="Gluck-Thaler E."/>
            <person name="Korotkin H.B."/>
            <person name="Matheny P.B."/>
            <person name="Slot J.C."/>
        </authorList>
    </citation>
    <scope>NUCLEOTIDE SEQUENCE [LARGE SCALE GENOMIC DNA]</scope>
    <source>
        <strain evidence="2 3">2631</strain>
    </source>
</reference>
<gene>
    <name evidence="2" type="ORF">CVT25_008163</name>
</gene>